<comment type="caution">
    <text evidence="10">The sequence shown here is derived from an EMBL/GenBank/DDBJ whole genome shotgun (WGS) entry which is preliminary data.</text>
</comment>
<feature type="transmembrane region" description="Helical" evidence="8">
    <location>
        <begin position="6"/>
        <end position="22"/>
    </location>
</feature>
<accession>A0A3N0HZL3</accession>
<sequence length="143" mass="16190">MFNIIQLIMAFFGSMGFAFIFNTKKDILLPTCMGGFLAWLVYLITHQWLANPYLCGFIASLFMGIYAGIMARIYKKPTTVFIAVGAIPLIPGSGLYYTIYYLLLQNTARSLYYAKYTLIFASCMSAGIIFINILFSQFTKQKD</sequence>
<gene>
    <name evidence="10" type="ORF">EDX97_05290</name>
</gene>
<evidence type="ECO:0000256" key="7">
    <source>
        <dbReference type="ARBA" id="ARBA00034125"/>
    </source>
</evidence>
<dbReference type="EMBL" id="RJQC01000002">
    <property type="protein sequence ID" value="RNM30215.1"/>
    <property type="molecule type" value="Genomic_DNA"/>
</dbReference>
<feature type="transmembrane region" description="Helical" evidence="8">
    <location>
        <begin position="116"/>
        <end position="135"/>
    </location>
</feature>
<evidence type="ECO:0000256" key="4">
    <source>
        <dbReference type="ARBA" id="ARBA00022692"/>
    </source>
</evidence>
<organism evidence="10 11">
    <name type="scientific">Absicoccus porci</name>
    <dbReference type="NCBI Taxonomy" id="2486576"/>
    <lineage>
        <taxon>Bacteria</taxon>
        <taxon>Bacillati</taxon>
        <taxon>Bacillota</taxon>
        <taxon>Erysipelotrichia</taxon>
        <taxon>Erysipelotrichales</taxon>
        <taxon>Erysipelotrichaceae</taxon>
        <taxon>Absicoccus</taxon>
    </lineage>
</organism>
<evidence type="ECO:0000313" key="11">
    <source>
        <dbReference type="Proteomes" id="UP000276568"/>
    </source>
</evidence>
<evidence type="ECO:0000259" key="9">
    <source>
        <dbReference type="Pfam" id="PF12821"/>
    </source>
</evidence>
<dbReference type="PANTHER" id="PTHR34390:SF1">
    <property type="entry name" value="SUCCINATE TRANSPORTER SUBUNIT YJJB-RELATED"/>
    <property type="match status" value="1"/>
</dbReference>
<keyword evidence="3" id="KW-0997">Cell inner membrane</keyword>
<dbReference type="Proteomes" id="UP000276568">
    <property type="component" value="Unassembled WGS sequence"/>
</dbReference>
<feature type="domain" description="Threonine/Serine exporter ThrE" evidence="9">
    <location>
        <begin position="6"/>
        <end position="132"/>
    </location>
</feature>
<evidence type="ECO:0000256" key="5">
    <source>
        <dbReference type="ARBA" id="ARBA00022989"/>
    </source>
</evidence>
<dbReference type="Pfam" id="PF12821">
    <property type="entry name" value="ThrE_2"/>
    <property type="match status" value="1"/>
</dbReference>
<keyword evidence="6 8" id="KW-0472">Membrane</keyword>
<evidence type="ECO:0000256" key="6">
    <source>
        <dbReference type="ARBA" id="ARBA00023136"/>
    </source>
</evidence>
<feature type="transmembrane region" description="Helical" evidence="8">
    <location>
        <begin position="50"/>
        <end position="69"/>
    </location>
</feature>
<keyword evidence="5 8" id="KW-1133">Transmembrane helix</keyword>
<keyword evidence="4 8" id="KW-0812">Transmembrane</keyword>
<dbReference type="InterPro" id="IPR050539">
    <property type="entry name" value="ThrE_Dicarb/AminoAcid_Exp"/>
</dbReference>
<evidence type="ECO:0000256" key="8">
    <source>
        <dbReference type="SAM" id="Phobius"/>
    </source>
</evidence>
<dbReference type="AlphaFoldDB" id="A0A3N0HZL3"/>
<dbReference type="GO" id="GO:0005886">
    <property type="term" value="C:plasma membrane"/>
    <property type="evidence" value="ECO:0007669"/>
    <property type="project" value="UniProtKB-SubCell"/>
</dbReference>
<comment type="similarity">
    <text evidence="7">Belongs to the ThrE exporter (TC 2.A.79) family.</text>
</comment>
<dbReference type="InterPro" id="IPR024528">
    <property type="entry name" value="ThrE_2"/>
</dbReference>
<keyword evidence="11" id="KW-1185">Reference proteome</keyword>
<evidence type="ECO:0000256" key="3">
    <source>
        <dbReference type="ARBA" id="ARBA00022519"/>
    </source>
</evidence>
<evidence type="ECO:0000256" key="1">
    <source>
        <dbReference type="ARBA" id="ARBA00004651"/>
    </source>
</evidence>
<dbReference type="PANTHER" id="PTHR34390">
    <property type="entry name" value="UPF0442 PROTEIN YJJB-RELATED"/>
    <property type="match status" value="1"/>
</dbReference>
<reference evidence="10 11" key="1">
    <citation type="submission" date="2018-11" db="EMBL/GenBank/DDBJ databases">
        <title>Clostridium sp. nov., a member of the family Erysipelotrichaceae isolated from pig faeces.</title>
        <authorList>
            <person name="Chang Y.-H."/>
        </authorList>
    </citation>
    <scope>NUCLEOTIDE SEQUENCE [LARGE SCALE GENOMIC DNA]</scope>
    <source>
        <strain evidence="10 11">YH-panp20</strain>
    </source>
</reference>
<keyword evidence="2" id="KW-1003">Cell membrane</keyword>
<dbReference type="RefSeq" id="WP_128520144.1">
    <property type="nucleotide sequence ID" value="NZ_RJQC01000002.1"/>
</dbReference>
<protein>
    <submittedName>
        <fullName evidence="10">Threonine/serine exporter</fullName>
    </submittedName>
</protein>
<feature type="transmembrane region" description="Helical" evidence="8">
    <location>
        <begin position="27"/>
        <end position="44"/>
    </location>
</feature>
<name>A0A3N0HZL3_9FIRM</name>
<evidence type="ECO:0000256" key="2">
    <source>
        <dbReference type="ARBA" id="ARBA00022475"/>
    </source>
</evidence>
<comment type="subcellular location">
    <subcellularLocation>
        <location evidence="1">Cell membrane</location>
        <topology evidence="1">Multi-pass membrane protein</topology>
    </subcellularLocation>
</comment>
<proteinExistence type="inferred from homology"/>
<dbReference type="GO" id="GO:0015744">
    <property type="term" value="P:succinate transport"/>
    <property type="evidence" value="ECO:0007669"/>
    <property type="project" value="TreeGrafter"/>
</dbReference>
<feature type="transmembrane region" description="Helical" evidence="8">
    <location>
        <begin position="81"/>
        <end position="104"/>
    </location>
</feature>
<dbReference type="OrthoDB" id="9810047at2"/>
<evidence type="ECO:0000313" key="10">
    <source>
        <dbReference type="EMBL" id="RNM30215.1"/>
    </source>
</evidence>